<evidence type="ECO:0000256" key="4">
    <source>
        <dbReference type="ARBA" id="ARBA00022833"/>
    </source>
</evidence>
<dbReference type="PROSITE" id="PS50880">
    <property type="entry name" value="TOPRIM"/>
    <property type="match status" value="1"/>
</dbReference>
<dbReference type="Pfam" id="PF02132">
    <property type="entry name" value="RecR_ZnF"/>
    <property type="match status" value="1"/>
</dbReference>
<dbReference type="Pfam" id="PF13662">
    <property type="entry name" value="Toprim_4"/>
    <property type="match status" value="1"/>
</dbReference>
<organism evidence="9 10">
    <name type="scientific">Desulfovibrio subterraneus</name>
    <dbReference type="NCBI Taxonomy" id="2718620"/>
    <lineage>
        <taxon>Bacteria</taxon>
        <taxon>Pseudomonadati</taxon>
        <taxon>Thermodesulfobacteriota</taxon>
        <taxon>Desulfovibrionia</taxon>
        <taxon>Desulfovibrionales</taxon>
        <taxon>Desulfovibrionaceae</taxon>
        <taxon>Desulfovibrio</taxon>
    </lineage>
</organism>
<dbReference type="RefSeq" id="WP_174406478.1">
    <property type="nucleotide sequence ID" value="NZ_BLVO01000016.1"/>
</dbReference>
<dbReference type="PANTHER" id="PTHR30446">
    <property type="entry name" value="RECOMBINATION PROTEIN RECR"/>
    <property type="match status" value="1"/>
</dbReference>
<dbReference type="GO" id="GO:0008270">
    <property type="term" value="F:zinc ion binding"/>
    <property type="evidence" value="ECO:0007669"/>
    <property type="project" value="UniProtKB-KW"/>
</dbReference>
<reference evidence="9 10" key="1">
    <citation type="submission" date="2020-05" db="EMBL/GenBank/DDBJ databases">
        <title>Draft genome sequence of Desulfovibrio sp. strain HN2T.</title>
        <authorList>
            <person name="Ueno A."/>
            <person name="Tamazawa S."/>
            <person name="Tamamura S."/>
            <person name="Murakami T."/>
            <person name="Kiyama T."/>
            <person name="Inomata H."/>
            <person name="Amano Y."/>
            <person name="Miyakawa K."/>
            <person name="Tamaki H."/>
            <person name="Naganuma T."/>
            <person name="Kaneko K."/>
        </authorList>
    </citation>
    <scope>NUCLEOTIDE SEQUENCE [LARGE SCALE GENOMIC DNA]</scope>
    <source>
        <strain evidence="9 10">HN2</strain>
    </source>
</reference>
<dbReference type="AlphaFoldDB" id="A0A7J0BP40"/>
<evidence type="ECO:0000256" key="6">
    <source>
        <dbReference type="ARBA" id="ARBA00023204"/>
    </source>
</evidence>
<dbReference type="Proteomes" id="UP000503840">
    <property type="component" value="Unassembled WGS sequence"/>
</dbReference>
<keyword evidence="6 7" id="KW-0234">DNA repair</keyword>
<comment type="function">
    <text evidence="7">May play a role in DNA repair. It seems to be involved in an RecBC-independent recombinational process of DNA repair. It may act with RecF and RecO.</text>
</comment>
<dbReference type="Gene3D" id="1.10.8.420">
    <property type="entry name" value="RecR Domain 1"/>
    <property type="match status" value="1"/>
</dbReference>
<name>A0A7J0BP40_9BACT</name>
<evidence type="ECO:0000313" key="9">
    <source>
        <dbReference type="EMBL" id="GFM34824.1"/>
    </source>
</evidence>
<evidence type="ECO:0000256" key="3">
    <source>
        <dbReference type="ARBA" id="ARBA00022771"/>
    </source>
</evidence>
<dbReference type="InterPro" id="IPR006171">
    <property type="entry name" value="TOPRIM_dom"/>
</dbReference>
<dbReference type="CDD" id="cd01025">
    <property type="entry name" value="TOPRIM_recR"/>
    <property type="match status" value="1"/>
</dbReference>
<proteinExistence type="inferred from homology"/>
<evidence type="ECO:0000256" key="1">
    <source>
        <dbReference type="ARBA" id="ARBA00022723"/>
    </source>
</evidence>
<evidence type="ECO:0000259" key="8">
    <source>
        <dbReference type="PROSITE" id="PS50880"/>
    </source>
</evidence>
<keyword evidence="1 7" id="KW-0479">Metal-binding</keyword>
<evidence type="ECO:0000256" key="5">
    <source>
        <dbReference type="ARBA" id="ARBA00023172"/>
    </source>
</evidence>
<dbReference type="InterPro" id="IPR034137">
    <property type="entry name" value="TOPRIM_RecR"/>
</dbReference>
<keyword evidence="3 7" id="KW-0863">Zinc-finger</keyword>
<dbReference type="SUPFAM" id="SSF111304">
    <property type="entry name" value="Recombination protein RecR"/>
    <property type="match status" value="1"/>
</dbReference>
<accession>A0A7J0BP40</accession>
<gene>
    <name evidence="7 9" type="primary">recR</name>
    <name evidence="9" type="ORF">DSM101010T_31890</name>
</gene>
<sequence length="201" mass="22582">MQRLPEPLKVLVEQLSRLPGLGPKSALRLAMTLLKWPENNTRSLGKAIHDLRDNLHLCSRCGSLTDTDPCTICTDGSRSRETLCLVSEWDSLLAMEDGGFYRGQYMILGGLIAPLDNVTPEHLELNRLQHRLAEGEINELIFALGTTMEAENTATYVKQLVASRFPHIRVTRLAQGIPLGSEVKFVDKETLRQSLNYRQEL</sequence>
<dbReference type="NCBIfam" id="TIGR00615">
    <property type="entry name" value="recR"/>
    <property type="match status" value="1"/>
</dbReference>
<evidence type="ECO:0000256" key="7">
    <source>
        <dbReference type="HAMAP-Rule" id="MF_00017"/>
    </source>
</evidence>
<keyword evidence="2 7" id="KW-0227">DNA damage</keyword>
<dbReference type="GO" id="GO:0006310">
    <property type="term" value="P:DNA recombination"/>
    <property type="evidence" value="ECO:0007669"/>
    <property type="project" value="UniProtKB-UniRule"/>
</dbReference>
<dbReference type="HAMAP" id="MF_00017">
    <property type="entry name" value="RecR"/>
    <property type="match status" value="1"/>
</dbReference>
<feature type="zinc finger region" description="C4-type" evidence="7">
    <location>
        <begin position="58"/>
        <end position="73"/>
    </location>
</feature>
<dbReference type="Gene3D" id="3.30.60.80">
    <property type="match status" value="1"/>
</dbReference>
<dbReference type="GO" id="GO:0003677">
    <property type="term" value="F:DNA binding"/>
    <property type="evidence" value="ECO:0007669"/>
    <property type="project" value="UniProtKB-UniRule"/>
</dbReference>
<keyword evidence="5 7" id="KW-0233">DNA recombination</keyword>
<evidence type="ECO:0000313" key="10">
    <source>
        <dbReference type="Proteomes" id="UP000503840"/>
    </source>
</evidence>
<keyword evidence="10" id="KW-1185">Reference proteome</keyword>
<dbReference type="Pfam" id="PF21175">
    <property type="entry name" value="RecR_C"/>
    <property type="match status" value="1"/>
</dbReference>
<feature type="domain" description="Toprim" evidence="8">
    <location>
        <begin position="81"/>
        <end position="178"/>
    </location>
</feature>
<dbReference type="PANTHER" id="PTHR30446:SF0">
    <property type="entry name" value="RECOMBINATION PROTEIN RECR"/>
    <property type="match status" value="1"/>
</dbReference>
<dbReference type="InterPro" id="IPR015967">
    <property type="entry name" value="Rcmb_RecR_Znf"/>
</dbReference>
<dbReference type="Gene3D" id="3.40.1360.10">
    <property type="match status" value="1"/>
</dbReference>
<dbReference type="GO" id="GO:0006281">
    <property type="term" value="P:DNA repair"/>
    <property type="evidence" value="ECO:0007669"/>
    <property type="project" value="UniProtKB-UniRule"/>
</dbReference>
<evidence type="ECO:0000256" key="2">
    <source>
        <dbReference type="ARBA" id="ARBA00022763"/>
    </source>
</evidence>
<protein>
    <recommendedName>
        <fullName evidence="7">Recombination protein RecR</fullName>
    </recommendedName>
</protein>
<dbReference type="InterPro" id="IPR023627">
    <property type="entry name" value="Rcmb_RecR"/>
</dbReference>
<keyword evidence="4 7" id="KW-0862">Zinc</keyword>
<comment type="caution">
    <text evidence="9">The sequence shown here is derived from an EMBL/GenBank/DDBJ whole genome shotgun (WGS) entry which is preliminary data.</text>
</comment>
<dbReference type="PROSITE" id="PS01300">
    <property type="entry name" value="RECR"/>
    <property type="match status" value="1"/>
</dbReference>
<dbReference type="InterPro" id="IPR000093">
    <property type="entry name" value="DNA_Rcmb_RecR"/>
</dbReference>
<comment type="similarity">
    <text evidence="7">Belongs to the RecR family.</text>
</comment>
<dbReference type="EMBL" id="BLVO01000016">
    <property type="protein sequence ID" value="GFM34824.1"/>
    <property type="molecule type" value="Genomic_DNA"/>
</dbReference>
<dbReference type="Pfam" id="PF21176">
    <property type="entry name" value="RecR_HhH"/>
    <property type="match status" value="1"/>
</dbReference>